<keyword evidence="2" id="KW-0231">Viral genome packaging</keyword>
<evidence type="ECO:0000256" key="2">
    <source>
        <dbReference type="ARBA" id="ARBA00023219"/>
    </source>
</evidence>
<proteinExistence type="predicted"/>
<comment type="caution">
    <text evidence="3">The sequence shown here is derived from an EMBL/GenBank/DDBJ whole genome shotgun (WGS) entry which is preliminary data.</text>
</comment>
<evidence type="ECO:0000313" key="3">
    <source>
        <dbReference type="EMBL" id="KKN13107.1"/>
    </source>
</evidence>
<dbReference type="InterPro" id="IPR052404">
    <property type="entry name" value="SPP1-like_terminase"/>
</dbReference>
<dbReference type="Gene3D" id="1.10.10.1400">
    <property type="entry name" value="Terminase, small subunit, N-terminal DNA-binding domain, HTH motif"/>
    <property type="match status" value="1"/>
</dbReference>
<dbReference type="GO" id="GO:0051276">
    <property type="term" value="P:chromosome organization"/>
    <property type="evidence" value="ECO:0007669"/>
    <property type="project" value="InterPro"/>
</dbReference>
<dbReference type="PANTHER" id="PTHR41328:SF2">
    <property type="entry name" value="TERMINASE SMALL SUBUNIT"/>
    <property type="match status" value="1"/>
</dbReference>
<organism evidence="3">
    <name type="scientific">marine sediment metagenome</name>
    <dbReference type="NCBI Taxonomy" id="412755"/>
    <lineage>
        <taxon>unclassified sequences</taxon>
        <taxon>metagenomes</taxon>
        <taxon>ecological metagenomes</taxon>
    </lineage>
</organism>
<dbReference type="InterPro" id="IPR038713">
    <property type="entry name" value="Terminase_Gp1_N_sf"/>
</dbReference>
<keyword evidence="1" id="KW-1188">Viral release from host cell</keyword>
<sequence>MIAEQPLTAKQERFIEEYMIDLNATQAAIKAGYSINSAKVIGCQNLTKLNVGAEIARRMAIYKEKHIADRAERQDFWTKMMNDSKASNADKLRASELLGKSEADFTDNIHQSGQGLEINITERPKRKVIDSKEIEDEAM</sequence>
<dbReference type="PANTHER" id="PTHR41328">
    <property type="entry name" value="TERMINASE SMALL SUBUNIT-RELATED"/>
    <property type="match status" value="1"/>
</dbReference>
<dbReference type="AlphaFoldDB" id="A0A0F9NLZ8"/>
<dbReference type="Pfam" id="PF03592">
    <property type="entry name" value="Terminase_2"/>
    <property type="match status" value="1"/>
</dbReference>
<dbReference type="InterPro" id="IPR005335">
    <property type="entry name" value="Terminase_ssu"/>
</dbReference>
<evidence type="ECO:0008006" key="4">
    <source>
        <dbReference type="Google" id="ProtNLM"/>
    </source>
</evidence>
<accession>A0A0F9NLZ8</accession>
<dbReference type="EMBL" id="LAZR01003957">
    <property type="protein sequence ID" value="KKN13107.1"/>
    <property type="molecule type" value="Genomic_DNA"/>
</dbReference>
<evidence type="ECO:0000256" key="1">
    <source>
        <dbReference type="ARBA" id="ARBA00022612"/>
    </source>
</evidence>
<name>A0A0F9NLZ8_9ZZZZ</name>
<protein>
    <recommendedName>
        <fullName evidence="4">Terminase small subunit</fullName>
    </recommendedName>
</protein>
<gene>
    <name evidence="3" type="ORF">LCGC14_1009600</name>
</gene>
<reference evidence="3" key="1">
    <citation type="journal article" date="2015" name="Nature">
        <title>Complex archaea that bridge the gap between prokaryotes and eukaryotes.</title>
        <authorList>
            <person name="Spang A."/>
            <person name="Saw J.H."/>
            <person name="Jorgensen S.L."/>
            <person name="Zaremba-Niedzwiedzka K."/>
            <person name="Martijn J."/>
            <person name="Lind A.E."/>
            <person name="van Eijk R."/>
            <person name="Schleper C."/>
            <person name="Guy L."/>
            <person name="Ettema T.J."/>
        </authorList>
    </citation>
    <scope>NUCLEOTIDE SEQUENCE</scope>
</reference>